<dbReference type="Pfam" id="PF05199">
    <property type="entry name" value="GMC_oxred_C"/>
    <property type="match status" value="1"/>
</dbReference>
<evidence type="ECO:0000256" key="10">
    <source>
        <dbReference type="ARBA" id="ARBA00034029"/>
    </source>
</evidence>
<dbReference type="Proteomes" id="UP000629468">
    <property type="component" value="Unassembled WGS sequence"/>
</dbReference>
<comment type="function">
    <text evidence="7">Catalyzes the single-oxidation or sequential double oxidation reaction of carbohydrates primarily at carbon-2 and/or carbon-3 with the concomitant reduction of the flavin. The enzyme exhibits a broad sugar substrate specificity, oxidizing different aldopyranoses to the corresponding C-1, C-2, C-3 or C-1,2, C-2,3 and C-3,4 (di)dehydro sugars with substrate-specific regioselectivity. Accepts only a narrow range of electron acceptors such as substituted benzoquinones and complexed metal ions and reacts extremely slowly with O(2) as acceptor. May play a role in the natural recycling of plant matter by oxidizing all major monosaccharides in lignocellulose and by reducing quinone compounds or reactive radical species generated during lignin depolymerization.</text>
</comment>
<evidence type="ECO:0000313" key="16">
    <source>
        <dbReference type="EMBL" id="KAF7777876.1"/>
    </source>
</evidence>
<gene>
    <name evidence="16" type="ORF">Agabi119p4_3948</name>
</gene>
<dbReference type="EC" id="1.1.99.29" evidence="5"/>
<evidence type="ECO:0000313" key="17">
    <source>
        <dbReference type="Proteomes" id="UP000629468"/>
    </source>
</evidence>
<dbReference type="Gene3D" id="3.30.560.10">
    <property type="entry name" value="Glucose Oxidase, domain 3"/>
    <property type="match status" value="1"/>
</dbReference>
<evidence type="ECO:0000256" key="9">
    <source>
        <dbReference type="ARBA" id="ARBA00034010"/>
    </source>
</evidence>
<comment type="similarity">
    <text evidence="3">Belongs to the GMC oxidoreductase family.</text>
</comment>
<protein>
    <recommendedName>
        <fullName evidence="5">pyranose dehydrogenase (acceptor)</fullName>
        <ecNumber evidence="5">1.1.99.29</ecNumber>
    </recommendedName>
</protein>
<dbReference type="PROSITE" id="PS00624">
    <property type="entry name" value="GMC_OXRED_2"/>
    <property type="match status" value="1"/>
</dbReference>
<feature type="active site" description="Proton donor" evidence="13">
    <location>
        <position position="510"/>
    </location>
</feature>
<evidence type="ECO:0000259" key="15">
    <source>
        <dbReference type="PROSITE" id="PS00624"/>
    </source>
</evidence>
<evidence type="ECO:0000256" key="2">
    <source>
        <dbReference type="ARBA" id="ARBA00004613"/>
    </source>
</evidence>
<comment type="catalytic activity">
    <reaction evidence="10">
        <text>pyranose + acceptor = pyranos-3-ulose + reduced acceptor.</text>
        <dbReference type="EC" id="1.1.99.29"/>
    </reaction>
</comment>
<evidence type="ECO:0000256" key="5">
    <source>
        <dbReference type="ARBA" id="ARBA00013177"/>
    </source>
</evidence>
<comment type="cofactor">
    <cofactor evidence="1 14">
        <name>FAD</name>
        <dbReference type="ChEBI" id="CHEBI:57692"/>
    </cofactor>
</comment>
<dbReference type="SUPFAM" id="SSF54373">
    <property type="entry name" value="FAD-linked reductases, C-terminal domain"/>
    <property type="match status" value="1"/>
</dbReference>
<comment type="subunit">
    <text evidence="4">Monomer.</text>
</comment>
<keyword evidence="14" id="KW-0285">Flavoprotein</keyword>
<keyword evidence="6" id="KW-0964">Secreted</keyword>
<dbReference type="AlphaFoldDB" id="A0A8H7KI66"/>
<feature type="binding site" evidence="14">
    <location>
        <begin position="558"/>
        <end position="559"/>
    </location>
    <ligand>
        <name>FAD</name>
        <dbReference type="ChEBI" id="CHEBI:57692"/>
    </ligand>
</feature>
<evidence type="ECO:0000256" key="8">
    <source>
        <dbReference type="ARBA" id="ARBA00033986"/>
    </source>
</evidence>
<dbReference type="SUPFAM" id="SSF51905">
    <property type="entry name" value="FAD/NAD(P)-binding domain"/>
    <property type="match status" value="1"/>
</dbReference>
<comment type="catalytic activity">
    <reaction evidence="11">
        <text>a pyranoside + acceptor = a pyranosid-3-ulose + reduced acceptor.</text>
        <dbReference type="EC" id="1.1.99.29"/>
    </reaction>
</comment>
<evidence type="ECO:0000256" key="1">
    <source>
        <dbReference type="ARBA" id="ARBA00001974"/>
    </source>
</evidence>
<dbReference type="EMBL" id="JABXXO010000005">
    <property type="protein sequence ID" value="KAF7777876.1"/>
    <property type="molecule type" value="Genomic_DNA"/>
</dbReference>
<name>A0A8H7KI66_AGABI</name>
<dbReference type="InterPro" id="IPR012132">
    <property type="entry name" value="GMC_OxRdtase"/>
</dbReference>
<evidence type="ECO:0000256" key="12">
    <source>
        <dbReference type="ARBA" id="ARBA00034059"/>
    </source>
</evidence>
<dbReference type="GO" id="GO:0005576">
    <property type="term" value="C:extracellular region"/>
    <property type="evidence" value="ECO:0007669"/>
    <property type="project" value="UniProtKB-SubCell"/>
</dbReference>
<organism evidence="16 17">
    <name type="scientific">Agaricus bisporus var. burnettii</name>
    <dbReference type="NCBI Taxonomy" id="192524"/>
    <lineage>
        <taxon>Eukaryota</taxon>
        <taxon>Fungi</taxon>
        <taxon>Dikarya</taxon>
        <taxon>Basidiomycota</taxon>
        <taxon>Agaricomycotina</taxon>
        <taxon>Agaricomycetes</taxon>
        <taxon>Agaricomycetidae</taxon>
        <taxon>Agaricales</taxon>
        <taxon>Agaricineae</taxon>
        <taxon>Agaricaceae</taxon>
        <taxon>Agaricus</taxon>
    </lineage>
</organism>
<evidence type="ECO:0000256" key="11">
    <source>
        <dbReference type="ARBA" id="ARBA00034050"/>
    </source>
</evidence>
<dbReference type="PIRSF" id="PIRSF000137">
    <property type="entry name" value="Alcohol_oxidase"/>
    <property type="match status" value="1"/>
</dbReference>
<dbReference type="PANTHER" id="PTHR11552">
    <property type="entry name" value="GLUCOSE-METHANOL-CHOLINE GMC OXIDOREDUCTASE"/>
    <property type="match status" value="1"/>
</dbReference>
<evidence type="ECO:0000256" key="3">
    <source>
        <dbReference type="ARBA" id="ARBA00010790"/>
    </source>
</evidence>
<comment type="catalytic activity">
    <reaction evidence="8">
        <text>pyranose + acceptor = pyranos-2-ulose + reduced acceptor.</text>
        <dbReference type="EC" id="1.1.99.29"/>
    </reaction>
</comment>
<reference evidence="16 17" key="1">
    <citation type="journal article" name="Sci. Rep.">
        <title>Telomere-to-telomere assembled and centromere annotated genomes of the two main subspecies of the button mushroom Agaricus bisporus reveal especially polymorphic chromosome ends.</title>
        <authorList>
            <person name="Sonnenberg A.S.M."/>
            <person name="Sedaghat-Telgerd N."/>
            <person name="Lavrijssen B."/>
            <person name="Ohm R.A."/>
            <person name="Hendrickx P.M."/>
            <person name="Scholtmeijer K."/>
            <person name="Baars J.J.P."/>
            <person name="van Peer A."/>
        </authorList>
    </citation>
    <scope>NUCLEOTIDE SEQUENCE [LARGE SCALE GENOMIC DNA]</scope>
    <source>
        <strain evidence="16 17">H119_p4</strain>
    </source>
</reference>
<comment type="caution">
    <text evidence="16">The sequence shown here is derived from an EMBL/GenBank/DDBJ whole genome shotgun (WGS) entry which is preliminary data.</text>
</comment>
<feature type="binding site" evidence="14">
    <location>
        <position position="103"/>
    </location>
    <ligand>
        <name>FAD</name>
        <dbReference type="ChEBI" id="CHEBI:57692"/>
    </ligand>
</feature>
<comment type="subcellular location">
    <subcellularLocation>
        <location evidence="2">Secreted</location>
    </subcellularLocation>
</comment>
<dbReference type="InterPro" id="IPR000172">
    <property type="entry name" value="GMC_OxRdtase_N"/>
</dbReference>
<dbReference type="Gene3D" id="3.50.50.60">
    <property type="entry name" value="FAD/NAD(P)-binding domain"/>
    <property type="match status" value="1"/>
</dbReference>
<evidence type="ECO:0000256" key="13">
    <source>
        <dbReference type="PIRSR" id="PIRSR000137-1"/>
    </source>
</evidence>
<dbReference type="InterPro" id="IPR007867">
    <property type="entry name" value="GMC_OxRtase_C"/>
</dbReference>
<dbReference type="PANTHER" id="PTHR11552:SF219">
    <property type="entry name" value="GLUCOSE-METHANOL-CHOLINE OXIDOREDUCTASE N-TERMINAL DOMAIN-CONTAINING PROTEIN"/>
    <property type="match status" value="1"/>
</dbReference>
<evidence type="ECO:0000256" key="4">
    <source>
        <dbReference type="ARBA" id="ARBA00011245"/>
    </source>
</evidence>
<dbReference type="GO" id="GO:0033718">
    <property type="term" value="F:pyranose dehydrogenase (acceptor) activity"/>
    <property type="evidence" value="ECO:0007669"/>
    <property type="project" value="UniProtKB-EC"/>
</dbReference>
<dbReference type="InterPro" id="IPR036188">
    <property type="entry name" value="FAD/NAD-bd_sf"/>
</dbReference>
<comment type="catalytic activity">
    <reaction evidence="12">
        <text>a pyranoside + acceptor = a pyranosid-3,4-diulose + reduced acceptor.</text>
        <dbReference type="EC" id="1.1.99.29"/>
    </reaction>
</comment>
<evidence type="ECO:0000256" key="14">
    <source>
        <dbReference type="PIRSR" id="PIRSR000137-2"/>
    </source>
</evidence>
<keyword evidence="14" id="KW-0274">FAD</keyword>
<sequence>MWPFSSTSYPNVTFDRLHAKYDYIIVGGGTAGCVLANRLSTNPETTVLLIERGPVGDTWLSRIPLASMSYGSEGAFCRLQKSEYQQELNKSFGLVRGSGLGGTSRINGMFYSRGLPKEYDFWAESGCEGWSWKEVERFFRKSENFLDGQDYDNVHGKIGEWTNRRDPLYFPTFSRVVEACKSLGIFHSEDLNSPKNPTNCIGQGQFTRDRKQYRNSTNRAFLPAELVRARANLHIVTNAIGGKLMIGQRDATPFVEGVEVIDRFRKKKKVVMCGHEVIVCAGAFGTPQVLMLSGIGPAEHLKEHDIPVHKNLPAVGNNLQDHFGVSTAFRVPMGHSMLSVEKQPWTMVIQFLLWLIWGTGMLLCPVIQTYITMSSASLDARGIPFKDKGEVDALPDIEIAPIAYDSCELELDKSRGFFSLLSVVMRPKSRGRVCLASTQADAPMKIYCNYLSNPEDFIPLRAALKLSLRIREKMREDGYPIEDWKTAMPQGEDDESLDKFIRWRNRSTYHYTSTCRMGSRQDAPDGGAAVDPQLRVFGVGGLRVADASVFPWVVAAHPQAAVVMTAEKCADMILHPKQE</sequence>
<evidence type="ECO:0000256" key="6">
    <source>
        <dbReference type="ARBA" id="ARBA00022525"/>
    </source>
</evidence>
<feature type="domain" description="Glucose-methanol-choline oxidoreductase N-terminal" evidence="15">
    <location>
        <begin position="282"/>
        <end position="296"/>
    </location>
</feature>
<evidence type="ECO:0000256" key="7">
    <source>
        <dbReference type="ARBA" id="ARBA00024699"/>
    </source>
</evidence>
<proteinExistence type="inferred from homology"/>
<dbReference type="Pfam" id="PF00732">
    <property type="entry name" value="GMC_oxred_N"/>
    <property type="match status" value="1"/>
</dbReference>
<accession>A0A8H7KI66</accession>
<dbReference type="GO" id="GO:0050660">
    <property type="term" value="F:flavin adenine dinucleotide binding"/>
    <property type="evidence" value="ECO:0007669"/>
    <property type="project" value="InterPro"/>
</dbReference>
<comment type="catalytic activity">
    <reaction evidence="9">
        <text>pyranose + acceptor = pyranos-2,3-diulose + reduced acceptor.</text>
        <dbReference type="EC" id="1.1.99.29"/>
    </reaction>
</comment>
<feature type="active site" description="Proton acceptor" evidence="13">
    <location>
        <position position="557"/>
    </location>
</feature>